<dbReference type="EMBL" id="UZAG01000242">
    <property type="protein sequence ID" value="VDO07734.1"/>
    <property type="molecule type" value="Genomic_DNA"/>
</dbReference>
<protein>
    <submittedName>
        <fullName evidence="1">Uncharacterized protein</fullName>
    </submittedName>
</protein>
<sequence>MSQLKKFSLKIELWDASHELDFLKLIELMDSLIYYISILCQ</sequence>
<reference evidence="1 2" key="1">
    <citation type="submission" date="2018-11" db="EMBL/GenBank/DDBJ databases">
        <authorList>
            <consortium name="Pathogen Informatics"/>
        </authorList>
    </citation>
    <scope>NUCLEOTIDE SEQUENCE [LARGE SCALE GENOMIC DNA]</scope>
</reference>
<gene>
    <name evidence="1" type="ORF">BTMF_LOCUS460</name>
</gene>
<evidence type="ECO:0000313" key="2">
    <source>
        <dbReference type="Proteomes" id="UP000280834"/>
    </source>
</evidence>
<evidence type="ECO:0000313" key="1">
    <source>
        <dbReference type="EMBL" id="VDO07734.1"/>
    </source>
</evidence>
<dbReference type="Proteomes" id="UP000280834">
    <property type="component" value="Unassembled WGS sequence"/>
</dbReference>
<proteinExistence type="predicted"/>
<organism evidence="1 2">
    <name type="scientific">Brugia timori</name>
    <dbReference type="NCBI Taxonomy" id="42155"/>
    <lineage>
        <taxon>Eukaryota</taxon>
        <taxon>Metazoa</taxon>
        <taxon>Ecdysozoa</taxon>
        <taxon>Nematoda</taxon>
        <taxon>Chromadorea</taxon>
        <taxon>Rhabditida</taxon>
        <taxon>Spirurina</taxon>
        <taxon>Spiruromorpha</taxon>
        <taxon>Filarioidea</taxon>
        <taxon>Onchocercidae</taxon>
        <taxon>Brugia</taxon>
    </lineage>
</organism>
<dbReference type="AlphaFoldDB" id="A0A3P7T106"/>
<accession>A0A3P7T106</accession>
<name>A0A3P7T106_9BILA</name>
<keyword evidence="2" id="KW-1185">Reference proteome</keyword>